<dbReference type="PROSITE" id="PS50887">
    <property type="entry name" value="GGDEF"/>
    <property type="match status" value="1"/>
</dbReference>
<dbReference type="SUPFAM" id="SSF158472">
    <property type="entry name" value="HAMP domain-like"/>
    <property type="match status" value="1"/>
</dbReference>
<dbReference type="Pfam" id="PF00672">
    <property type="entry name" value="HAMP"/>
    <property type="match status" value="1"/>
</dbReference>
<dbReference type="RefSeq" id="WP_367775426.1">
    <property type="nucleotide sequence ID" value="NZ_JBFNXR010000054.1"/>
</dbReference>
<dbReference type="NCBIfam" id="TIGR00254">
    <property type="entry name" value="GGDEF"/>
    <property type="match status" value="1"/>
</dbReference>
<dbReference type="Pfam" id="PF00563">
    <property type="entry name" value="EAL"/>
    <property type="match status" value="1"/>
</dbReference>
<evidence type="ECO:0000259" key="2">
    <source>
        <dbReference type="PROSITE" id="PS50883"/>
    </source>
</evidence>
<dbReference type="InterPro" id="IPR001633">
    <property type="entry name" value="EAL_dom"/>
</dbReference>
<keyword evidence="1" id="KW-0812">Transmembrane</keyword>
<dbReference type="SMART" id="SM00052">
    <property type="entry name" value="EAL"/>
    <property type="match status" value="1"/>
</dbReference>
<dbReference type="Gene3D" id="3.20.20.450">
    <property type="entry name" value="EAL domain"/>
    <property type="match status" value="1"/>
</dbReference>
<dbReference type="Pfam" id="PF00990">
    <property type="entry name" value="GGDEF"/>
    <property type="match status" value="1"/>
</dbReference>
<dbReference type="Proteomes" id="UP001556118">
    <property type="component" value="Unassembled WGS sequence"/>
</dbReference>
<dbReference type="PANTHER" id="PTHR44757:SF2">
    <property type="entry name" value="BIOFILM ARCHITECTURE MAINTENANCE PROTEIN MBAA"/>
    <property type="match status" value="1"/>
</dbReference>
<dbReference type="CDD" id="cd01949">
    <property type="entry name" value="GGDEF"/>
    <property type="match status" value="1"/>
</dbReference>
<protein>
    <submittedName>
        <fullName evidence="5">Bifunctional diguanylate cyclase/phosphodiesterase</fullName>
    </submittedName>
</protein>
<gene>
    <name evidence="5" type="ORF">ABUH87_17670</name>
</gene>
<dbReference type="Gene3D" id="3.30.70.270">
    <property type="match status" value="1"/>
</dbReference>
<dbReference type="PANTHER" id="PTHR44757">
    <property type="entry name" value="DIGUANYLATE CYCLASE DGCP"/>
    <property type="match status" value="1"/>
</dbReference>
<feature type="transmembrane region" description="Helical" evidence="1">
    <location>
        <begin position="21"/>
        <end position="42"/>
    </location>
</feature>
<feature type="domain" description="GGDEF" evidence="4">
    <location>
        <begin position="166"/>
        <end position="298"/>
    </location>
</feature>
<comment type="caution">
    <text evidence="5">The sequence shown here is derived from an EMBL/GenBank/DDBJ whole genome shotgun (WGS) entry which is preliminary data.</text>
</comment>
<dbReference type="SUPFAM" id="SSF55073">
    <property type="entry name" value="Nucleotide cyclase"/>
    <property type="match status" value="1"/>
</dbReference>
<dbReference type="EMBL" id="JBFNXR010000054">
    <property type="protein sequence ID" value="MEW9856955.1"/>
    <property type="molecule type" value="Genomic_DNA"/>
</dbReference>
<dbReference type="InterPro" id="IPR003660">
    <property type="entry name" value="HAMP_dom"/>
</dbReference>
<dbReference type="SUPFAM" id="SSF141868">
    <property type="entry name" value="EAL domain-like"/>
    <property type="match status" value="1"/>
</dbReference>
<name>A0ABV3RHH0_9SPHN</name>
<dbReference type="CDD" id="cd01948">
    <property type="entry name" value="EAL"/>
    <property type="match status" value="1"/>
</dbReference>
<evidence type="ECO:0000313" key="5">
    <source>
        <dbReference type="EMBL" id="MEW9856955.1"/>
    </source>
</evidence>
<evidence type="ECO:0000256" key="1">
    <source>
        <dbReference type="SAM" id="Phobius"/>
    </source>
</evidence>
<dbReference type="InterPro" id="IPR035919">
    <property type="entry name" value="EAL_sf"/>
</dbReference>
<keyword evidence="6" id="KW-1185">Reference proteome</keyword>
<dbReference type="CDD" id="cd06225">
    <property type="entry name" value="HAMP"/>
    <property type="match status" value="1"/>
</dbReference>
<feature type="domain" description="EAL" evidence="2">
    <location>
        <begin position="307"/>
        <end position="557"/>
    </location>
</feature>
<accession>A0ABV3RHH0</accession>
<organism evidence="5 6">
    <name type="scientific">Novosphingobium rhizovicinum</name>
    <dbReference type="NCBI Taxonomy" id="3228928"/>
    <lineage>
        <taxon>Bacteria</taxon>
        <taxon>Pseudomonadati</taxon>
        <taxon>Pseudomonadota</taxon>
        <taxon>Alphaproteobacteria</taxon>
        <taxon>Sphingomonadales</taxon>
        <taxon>Sphingomonadaceae</taxon>
        <taxon>Novosphingobium</taxon>
    </lineage>
</organism>
<dbReference type="InterPro" id="IPR000160">
    <property type="entry name" value="GGDEF_dom"/>
</dbReference>
<keyword evidence="1" id="KW-0472">Membrane</keyword>
<dbReference type="SMART" id="SM00304">
    <property type="entry name" value="HAMP"/>
    <property type="match status" value="1"/>
</dbReference>
<evidence type="ECO:0000313" key="6">
    <source>
        <dbReference type="Proteomes" id="UP001556118"/>
    </source>
</evidence>
<dbReference type="InterPro" id="IPR043128">
    <property type="entry name" value="Rev_trsase/Diguanyl_cyclase"/>
</dbReference>
<dbReference type="InterPro" id="IPR029787">
    <property type="entry name" value="Nucleotide_cyclase"/>
</dbReference>
<dbReference type="SMART" id="SM00267">
    <property type="entry name" value="GGDEF"/>
    <property type="match status" value="1"/>
</dbReference>
<dbReference type="PROSITE" id="PS50883">
    <property type="entry name" value="EAL"/>
    <property type="match status" value="1"/>
</dbReference>
<evidence type="ECO:0000259" key="3">
    <source>
        <dbReference type="PROSITE" id="PS50885"/>
    </source>
</evidence>
<evidence type="ECO:0000259" key="4">
    <source>
        <dbReference type="PROSITE" id="PS50887"/>
    </source>
</evidence>
<sequence>MASSEHSVTGFGTLRSRIAGALAVVFFFLVATLLVLLAAGFATIDISLSSGMGIASAVLIATLFALELVLVIVFGLALARTITRPVADLIRATRHIAKGRKTRLPVGSGDEFGRLAESFNAMVDAIEAREQRIAHAALHDGLTGLPNRQYFVEQLEQALQRRQPDEQVLVAYIDLDDFKMVNDTLGHAAGDKLLCDVSAHLRSSLPEALVARLSGDEFAAMIHGLAADADVAKFGARIQSCFAQDIILAGRRAEVAASIGIAVGPNDGLDATILLKNADLALYRAKQQGKAGHHFFEPSLDERARHRRQLEADLREAIRAGAFELHFQPLYSLTEERLTAFEALVRWPHPRLGLIGPADFIPLAEDTGLIAEIGEWVMHEACAQASSWPEPLAVAVNLSSRQFLSPALPSMVVKALAASGLPAQRLEVEITESALASNVEKTLETLHALQGLGVRIALDDFGTGYSSLSHLRLFPFDKLKIDQSFVRDLARETNGHAVIRAIITLAEALGIETLAEGVEEASQLAVLRQEGCRQIQGFLLSRPIVGTEVSHFIADRGSRTEVIRLRA</sequence>
<reference evidence="5 6" key="1">
    <citation type="submission" date="2024-06" db="EMBL/GenBank/DDBJ databases">
        <title>Novosphingobium rhizovicinus M1R2S20.</title>
        <authorList>
            <person name="Sun J.-Q."/>
        </authorList>
    </citation>
    <scope>NUCLEOTIDE SEQUENCE [LARGE SCALE GENOMIC DNA]</scope>
    <source>
        <strain evidence="5 6">M1R2S20</strain>
    </source>
</reference>
<feature type="domain" description="HAMP" evidence="3">
    <location>
        <begin position="80"/>
        <end position="131"/>
    </location>
</feature>
<dbReference type="PROSITE" id="PS50885">
    <property type="entry name" value="HAMP"/>
    <property type="match status" value="1"/>
</dbReference>
<dbReference type="Gene3D" id="6.10.340.10">
    <property type="match status" value="1"/>
</dbReference>
<proteinExistence type="predicted"/>
<keyword evidence="1" id="KW-1133">Transmembrane helix</keyword>
<dbReference type="InterPro" id="IPR052155">
    <property type="entry name" value="Biofilm_reg_signaling"/>
</dbReference>
<feature type="transmembrane region" description="Helical" evidence="1">
    <location>
        <begin position="54"/>
        <end position="79"/>
    </location>
</feature>